<dbReference type="InterPro" id="IPR013745">
    <property type="entry name" value="Bit61/PRR5"/>
</dbReference>
<feature type="compositionally biased region" description="Low complexity" evidence="1">
    <location>
        <begin position="20"/>
        <end position="34"/>
    </location>
</feature>
<feature type="region of interest" description="Disordered" evidence="1">
    <location>
        <begin position="341"/>
        <end position="370"/>
    </location>
</feature>
<evidence type="ECO:0000313" key="2">
    <source>
        <dbReference type="EMBL" id="ODV97657.1"/>
    </source>
</evidence>
<reference evidence="3" key="1">
    <citation type="submission" date="2016-05" db="EMBL/GenBank/DDBJ databases">
        <title>Comparative genomics of biotechnologically important yeasts.</title>
        <authorList>
            <consortium name="DOE Joint Genome Institute"/>
            <person name="Riley R."/>
            <person name="Haridas S."/>
            <person name="Wolfe K.H."/>
            <person name="Lopes M.R."/>
            <person name="Hittinger C.T."/>
            <person name="Goker M."/>
            <person name="Salamov A."/>
            <person name="Wisecaver J."/>
            <person name="Long T.M."/>
            <person name="Aerts A.L."/>
            <person name="Barry K."/>
            <person name="Choi C."/>
            <person name="Clum A."/>
            <person name="Coughlan A.Y."/>
            <person name="Deshpande S."/>
            <person name="Douglass A.P."/>
            <person name="Hanson S.J."/>
            <person name="Klenk H.-P."/>
            <person name="Labutti K."/>
            <person name="Lapidus A."/>
            <person name="Lindquist E."/>
            <person name="Lipzen A."/>
            <person name="Meier-Kolthoff J.P."/>
            <person name="Ohm R.A."/>
            <person name="Otillar R.P."/>
            <person name="Pangilinan J."/>
            <person name="Peng Y."/>
            <person name="Rokas A."/>
            <person name="Rosa C.A."/>
            <person name="Scheuner C."/>
            <person name="Sibirny A.A."/>
            <person name="Slot J.C."/>
            <person name="Stielow J.B."/>
            <person name="Sun H."/>
            <person name="Kurtzman C.P."/>
            <person name="Blackwell M."/>
            <person name="Grigoriev I.V."/>
            <person name="Jeffries T.W."/>
        </authorList>
    </citation>
    <scope>NUCLEOTIDE SEQUENCE [LARGE SCALE GENOMIC DNA]</scope>
    <source>
        <strain evidence="3">NRRL Y-2460</strain>
    </source>
</reference>
<feature type="compositionally biased region" description="Low complexity" evidence="1">
    <location>
        <begin position="49"/>
        <end position="84"/>
    </location>
</feature>
<keyword evidence="3" id="KW-1185">Reference proteome</keyword>
<dbReference type="Proteomes" id="UP000094236">
    <property type="component" value="Unassembled WGS sequence"/>
</dbReference>
<dbReference type="PANTHER" id="PTHR32428">
    <property type="entry name" value="TARGET OF RAPAMYCIN COMPLEX 2 SUBUNIT BIT61-RELATED"/>
    <property type="match status" value="1"/>
</dbReference>
<proteinExistence type="predicted"/>
<evidence type="ECO:0000313" key="3">
    <source>
        <dbReference type="Proteomes" id="UP000094236"/>
    </source>
</evidence>
<feature type="region of interest" description="Disordered" evidence="1">
    <location>
        <begin position="250"/>
        <end position="287"/>
    </location>
</feature>
<dbReference type="PANTHER" id="PTHR32428:SF2">
    <property type="entry name" value="TARGET OF RAPAMYCIN COMPLEX 2 SUBUNIT BIT61-RELATED"/>
    <property type="match status" value="1"/>
</dbReference>
<sequence>MEIQERKPTANSIKFAHTRTPSTSSNNNIDITNIQPPPARRSSVSNYGRSSIDSIRSNSSVNSSTSSLVVDDQKNNGIGNSNNNDSKSFMFRNKNNSSNNMLPLTKTVSFSSILTNDNASNNTGSSATGNANVRTAKSANRLSRLFNSNQFIRRKKSIDDVSGKRNKVYQNADDSSSDSLSSSIVLSPKIKPVGSSNESAVGYRTANHDSSGSLGGGAGGSLLERELSRAKSVKDKKRVKKPVDLSIQTSNLIPNSSNTGVKRIISPLGSKAPRGELGENSNDSTELSRQHKYHPLNHLHINHHNLLVKSRLQKDYNPLSSSSSNSKLVSDSGQTLYSFSTTNNNINGVSNTTGSGNKDGSTGNNNSGGIVTSTDLQRTLMQLENLNLNNLKYVEDKENIADDSWNLLTSLIMPLFKCDNLKVPIEDLNKLCYLYIFLRFQEFSDRNEALSSVNSISNGNTTPLSKTTVFDEVQELFKNGFSIYLNNVYAVETRGSSTSLKSLYSSLSLSQLLKRKPFQSKLSLLWDYFLTHILYYLEAIFLPLQQEIDGVGPILSPYSKHKKFWFDYLKIDNLKTVSKIYEIKLLALLNFRDKVVIPLYETEYFNNLTEQFIIEEEDEGDNTEVKIEDEKHIEEYLPIKLKLIQCLSTLKRIDSSDTKQYIIEKLLRETINS</sequence>
<gene>
    <name evidence="2" type="ORF">PACTADRAFT_140530</name>
</gene>
<dbReference type="AlphaFoldDB" id="A0A1E4U0Z6"/>
<organism evidence="2 3">
    <name type="scientific">Pachysolen tannophilus NRRL Y-2460</name>
    <dbReference type="NCBI Taxonomy" id="669874"/>
    <lineage>
        <taxon>Eukaryota</taxon>
        <taxon>Fungi</taxon>
        <taxon>Dikarya</taxon>
        <taxon>Ascomycota</taxon>
        <taxon>Saccharomycotina</taxon>
        <taxon>Pichiomycetes</taxon>
        <taxon>Pachysolenaceae</taxon>
        <taxon>Pachysolen</taxon>
    </lineage>
</organism>
<dbReference type="GO" id="GO:0038203">
    <property type="term" value="P:TORC2 signaling"/>
    <property type="evidence" value="ECO:0007669"/>
    <property type="project" value="TreeGrafter"/>
</dbReference>
<feature type="compositionally biased region" description="Polar residues" evidence="1">
    <location>
        <begin position="93"/>
        <end position="103"/>
    </location>
</feature>
<dbReference type="STRING" id="669874.A0A1E4U0Z6"/>
<dbReference type="Pfam" id="PF08539">
    <property type="entry name" value="HbrB"/>
    <property type="match status" value="1"/>
</dbReference>
<accession>A0A1E4U0Z6</accession>
<evidence type="ECO:0000256" key="1">
    <source>
        <dbReference type="SAM" id="MobiDB-lite"/>
    </source>
</evidence>
<feature type="region of interest" description="Disordered" evidence="1">
    <location>
        <begin position="1"/>
        <end position="103"/>
    </location>
</feature>
<name>A0A1E4U0Z6_PACTA</name>
<feature type="compositionally biased region" description="Polar residues" evidence="1">
    <location>
        <begin position="250"/>
        <end position="260"/>
    </location>
</feature>
<dbReference type="EMBL" id="KV454011">
    <property type="protein sequence ID" value="ODV97657.1"/>
    <property type="molecule type" value="Genomic_DNA"/>
</dbReference>
<dbReference type="OrthoDB" id="2290221at2759"/>
<protein>
    <submittedName>
        <fullName evidence="2">Uncharacterized protein</fullName>
    </submittedName>
</protein>
<dbReference type="GO" id="GO:0031932">
    <property type="term" value="C:TORC2 complex"/>
    <property type="evidence" value="ECO:0007669"/>
    <property type="project" value="TreeGrafter"/>
</dbReference>